<name>A0A3R9MGY5_9BACT</name>
<feature type="chain" id="PRO_5018563747" description="Aromatic hydrocarbon degradation protein" evidence="1">
    <location>
        <begin position="22"/>
        <end position="497"/>
    </location>
</feature>
<dbReference type="SUPFAM" id="SSF56935">
    <property type="entry name" value="Porins"/>
    <property type="match status" value="1"/>
</dbReference>
<keyword evidence="3" id="KW-1185">Reference proteome</keyword>
<evidence type="ECO:0008006" key="4">
    <source>
        <dbReference type="Google" id="ProtNLM"/>
    </source>
</evidence>
<reference evidence="2 3" key="1">
    <citation type="submission" date="2018-12" db="EMBL/GenBank/DDBJ databases">
        <authorList>
            <person name="Feng G."/>
            <person name="Zhu H."/>
        </authorList>
    </citation>
    <scope>NUCLEOTIDE SEQUENCE [LARGE SCALE GENOMIC DNA]</scope>
    <source>
        <strain evidence="2 3">9PBR-2</strain>
    </source>
</reference>
<feature type="signal peptide" evidence="1">
    <location>
        <begin position="1"/>
        <end position="21"/>
    </location>
</feature>
<evidence type="ECO:0000313" key="2">
    <source>
        <dbReference type="EMBL" id="RSK31177.1"/>
    </source>
</evidence>
<gene>
    <name evidence="2" type="ORF">EI290_14240</name>
</gene>
<evidence type="ECO:0000256" key="1">
    <source>
        <dbReference type="SAM" id="SignalP"/>
    </source>
</evidence>
<comment type="caution">
    <text evidence="2">The sequence shown here is derived from an EMBL/GenBank/DDBJ whole genome shotgun (WGS) entry which is preliminary data.</text>
</comment>
<keyword evidence="1" id="KW-0732">Signal</keyword>
<proteinExistence type="predicted"/>
<protein>
    <recommendedName>
        <fullName evidence="4">Aromatic hydrocarbon degradation protein</fullName>
    </recommendedName>
</protein>
<accession>A0A3R9MGY5</accession>
<dbReference type="Proteomes" id="UP000280066">
    <property type="component" value="Unassembled WGS sequence"/>
</dbReference>
<dbReference type="OrthoDB" id="9765571at2"/>
<dbReference type="AlphaFoldDB" id="A0A3R9MGY5"/>
<evidence type="ECO:0000313" key="3">
    <source>
        <dbReference type="Proteomes" id="UP000280066"/>
    </source>
</evidence>
<dbReference type="RefSeq" id="WP_125431665.1">
    <property type="nucleotide sequence ID" value="NZ_RWIS01000009.1"/>
</dbReference>
<organism evidence="2 3">
    <name type="scientific">Hymenobacter metallilatus</name>
    <dbReference type="NCBI Taxonomy" id="2493666"/>
    <lineage>
        <taxon>Bacteria</taxon>
        <taxon>Pseudomonadati</taxon>
        <taxon>Bacteroidota</taxon>
        <taxon>Cytophagia</taxon>
        <taxon>Cytophagales</taxon>
        <taxon>Hymenobacteraceae</taxon>
        <taxon>Hymenobacter</taxon>
    </lineage>
</organism>
<dbReference type="EMBL" id="RWIS01000009">
    <property type="protein sequence ID" value="RSK31177.1"/>
    <property type="molecule type" value="Genomic_DNA"/>
</dbReference>
<dbReference type="Gene3D" id="2.40.160.60">
    <property type="entry name" value="Outer membrane protein transport protein (OMPP1/FadL/TodX)"/>
    <property type="match status" value="1"/>
</dbReference>
<sequence length="497" mass="53457">MKTLQYGLAVALLGSASHAFAQYNVDALRFSQSQPAGTARTLGLGGATTAVGGDYGSVSVNPAGLGMFQRSEFTLSPGLSSLSSDSRGFGTTTADSRNNLHVGSMGLVFANRRPDDDANPWRSGAFAIGITRTADYNQSFRYRGRPGLTQDIFQRLSENQGGALDDLAYDTYLTDEDNTGRRIISAPFNDTGELDQAETVRTTGAQTQFDLAYGASYLDKLYIGGGIGIISARYTSENVLTASDSQPVTNAPGTSFASLSQRDALDTKGTGINARFGLIYKPVEAVRLGASVQTPTYYQFTETYNSSLNAQFDKPVKVDGQTYTSASSSLDPNIFDYALTSPFRATGGAAVVLGKYGFISGDVEYVNYAGARLSNYSNEGVRGSYDFSADNDAINNQYGSALNLRIGAEARADIFRIRAGFARYGDPYVNQPVDRSRNFYTGGIGMRQKNFFLDAAGVYSKGSRLYSPYSLNRAADTPVISVEEKRFTTTITAGFMF</sequence>